<protein>
    <submittedName>
        <fullName evidence="1">Uncharacterized protein</fullName>
    </submittedName>
</protein>
<dbReference type="Gramene" id="OIT30318">
    <property type="protein sequence ID" value="OIT30318"/>
    <property type="gene ID" value="A4A49_13874"/>
</dbReference>
<sequence length="95" mass="10775">MIPVLNRFALGLKTISKPIASGLNHKFQQSLVRMAQRKQAEKMVKVDRVDKEESSVLALPLTIVGFPFAYEYYQRIEQHKDLMAILAGCQGKGRK</sequence>
<keyword evidence="2" id="KW-1185">Reference proteome</keyword>
<proteinExistence type="predicted"/>
<name>A0A314KM24_NICAT</name>
<organism evidence="1 2">
    <name type="scientific">Nicotiana attenuata</name>
    <name type="common">Coyote tobacco</name>
    <dbReference type="NCBI Taxonomy" id="49451"/>
    <lineage>
        <taxon>Eukaryota</taxon>
        <taxon>Viridiplantae</taxon>
        <taxon>Streptophyta</taxon>
        <taxon>Embryophyta</taxon>
        <taxon>Tracheophyta</taxon>
        <taxon>Spermatophyta</taxon>
        <taxon>Magnoliopsida</taxon>
        <taxon>eudicotyledons</taxon>
        <taxon>Gunneridae</taxon>
        <taxon>Pentapetalae</taxon>
        <taxon>asterids</taxon>
        <taxon>lamiids</taxon>
        <taxon>Solanales</taxon>
        <taxon>Solanaceae</taxon>
        <taxon>Nicotianoideae</taxon>
        <taxon>Nicotianeae</taxon>
        <taxon>Nicotiana</taxon>
    </lineage>
</organism>
<reference evidence="1" key="1">
    <citation type="submission" date="2016-11" db="EMBL/GenBank/DDBJ databases">
        <title>The genome of Nicotiana attenuata.</title>
        <authorList>
            <person name="Xu S."/>
            <person name="Brockmoeller T."/>
            <person name="Gaquerel E."/>
            <person name="Navarro A."/>
            <person name="Kuhl H."/>
            <person name="Gase K."/>
            <person name="Ling Z."/>
            <person name="Zhou W."/>
            <person name="Kreitzer C."/>
            <person name="Stanke M."/>
            <person name="Tang H."/>
            <person name="Lyons E."/>
            <person name="Pandey P."/>
            <person name="Pandey S.P."/>
            <person name="Timmermann B."/>
            <person name="Baldwin I.T."/>
        </authorList>
    </citation>
    <scope>NUCLEOTIDE SEQUENCE [LARGE SCALE GENOMIC DNA]</scope>
    <source>
        <strain evidence="1">UT</strain>
    </source>
</reference>
<dbReference type="AlphaFoldDB" id="A0A314KM24"/>
<gene>
    <name evidence="1" type="ORF">A4A49_13874</name>
</gene>
<dbReference type="EMBL" id="MJEQ01001544">
    <property type="protein sequence ID" value="OIT30318.1"/>
    <property type="molecule type" value="Genomic_DNA"/>
</dbReference>
<evidence type="ECO:0000313" key="2">
    <source>
        <dbReference type="Proteomes" id="UP000187609"/>
    </source>
</evidence>
<evidence type="ECO:0000313" key="1">
    <source>
        <dbReference type="EMBL" id="OIT30318.1"/>
    </source>
</evidence>
<accession>A0A314KM24</accession>
<comment type="caution">
    <text evidence="1">The sequence shown here is derived from an EMBL/GenBank/DDBJ whole genome shotgun (WGS) entry which is preliminary data.</text>
</comment>
<dbReference type="Proteomes" id="UP000187609">
    <property type="component" value="Unassembled WGS sequence"/>
</dbReference>